<reference evidence="1" key="2">
    <citation type="submission" date="2020-05" db="UniProtKB">
        <authorList>
            <consortium name="EnsemblMetazoa"/>
        </authorList>
    </citation>
    <scope>IDENTIFICATION</scope>
    <source>
        <strain evidence="1">maculatus3</strain>
    </source>
</reference>
<name>A0A182TAR3_9DIPT</name>
<evidence type="ECO:0000313" key="1">
    <source>
        <dbReference type="EnsemblMetazoa" id="AMAM023054-PA"/>
    </source>
</evidence>
<keyword evidence="2" id="KW-1185">Reference proteome</keyword>
<reference evidence="2" key="1">
    <citation type="submission" date="2013-09" db="EMBL/GenBank/DDBJ databases">
        <title>The Genome Sequence of Anopheles maculatus species B.</title>
        <authorList>
            <consortium name="The Broad Institute Genomics Platform"/>
            <person name="Neafsey D.E."/>
            <person name="Besansky N."/>
            <person name="Howell P."/>
            <person name="Walton C."/>
            <person name="Young S.K."/>
            <person name="Zeng Q."/>
            <person name="Gargeya S."/>
            <person name="Fitzgerald M."/>
            <person name="Haas B."/>
            <person name="Abouelleil A."/>
            <person name="Allen A.W."/>
            <person name="Alvarado L."/>
            <person name="Arachchi H.M."/>
            <person name="Berlin A.M."/>
            <person name="Chapman S.B."/>
            <person name="Gainer-Dewar J."/>
            <person name="Goldberg J."/>
            <person name="Griggs A."/>
            <person name="Gujja S."/>
            <person name="Hansen M."/>
            <person name="Howarth C."/>
            <person name="Imamovic A."/>
            <person name="Ireland A."/>
            <person name="Larimer J."/>
            <person name="McCowan C."/>
            <person name="Murphy C."/>
            <person name="Pearson M."/>
            <person name="Poon T.W."/>
            <person name="Priest M."/>
            <person name="Roberts A."/>
            <person name="Saif S."/>
            <person name="Shea T."/>
            <person name="Sisk P."/>
            <person name="Sykes S."/>
            <person name="Wortman J."/>
            <person name="Nusbaum C."/>
            <person name="Birren B."/>
        </authorList>
    </citation>
    <scope>NUCLEOTIDE SEQUENCE [LARGE SCALE GENOMIC DNA]</scope>
    <source>
        <strain evidence="2">maculatus3</strain>
    </source>
</reference>
<evidence type="ECO:0008006" key="3">
    <source>
        <dbReference type="Google" id="ProtNLM"/>
    </source>
</evidence>
<organism evidence="1 2">
    <name type="scientific">Anopheles maculatus</name>
    <dbReference type="NCBI Taxonomy" id="74869"/>
    <lineage>
        <taxon>Eukaryota</taxon>
        <taxon>Metazoa</taxon>
        <taxon>Ecdysozoa</taxon>
        <taxon>Arthropoda</taxon>
        <taxon>Hexapoda</taxon>
        <taxon>Insecta</taxon>
        <taxon>Pterygota</taxon>
        <taxon>Neoptera</taxon>
        <taxon>Endopterygota</taxon>
        <taxon>Diptera</taxon>
        <taxon>Nematocera</taxon>
        <taxon>Culicoidea</taxon>
        <taxon>Culicidae</taxon>
        <taxon>Anophelinae</taxon>
        <taxon>Anopheles</taxon>
        <taxon>Anopheles maculatus group</taxon>
    </lineage>
</organism>
<sequence>HTAGEPRPEFGLAAPVPGTTRVGVAATEANTIISEVKTSTTTVTIRSELPLLPSVLNIVKNVANEFQTLGTTIITSITALASDTSGNVDTVFGAAVDAVANTIKFADETLPTLTSPLVQLIGNALVDKFQDSLMHVGKALQALKVSLNELKTGALNAVAEAGSSDISSTIVNKHLRRTMLTRLVNALQLLRATVPVLKYTVDSTVDGIVIADRYMLDLSAKVDSTIGEKSSIAADLDGIIGSIDKTITDTMTTVGTDLGKLQTGFATLTNLATAASSTKLSTALGLFAANLAELAAKSPTILATLNSLKDSLLDVYDVASPLYFIYDSYLVNDLITVLVGNSEYSQYCFYKYKDFLFALLEMVAIEARECVDKEVERLEYFRKTVGMMLELLFFDFEDILGDVTVCNGIIDATNLEECVASLTDVYTKLEESFGDMFTYGYDVVSREVKASSNRLKICMRMSQSSIGNTEIPYLSKNIGECAKLGPAADEF</sequence>
<proteinExistence type="predicted"/>
<dbReference type="VEuPathDB" id="VectorBase:AMAM023054"/>
<dbReference type="AlphaFoldDB" id="A0A182TAR3"/>
<accession>A0A182TAR3</accession>
<protein>
    <recommendedName>
        <fullName evidence="3">Protein TsetseEP domain-containing protein</fullName>
    </recommendedName>
</protein>
<dbReference type="Proteomes" id="UP000075901">
    <property type="component" value="Unassembled WGS sequence"/>
</dbReference>
<evidence type="ECO:0000313" key="2">
    <source>
        <dbReference type="Proteomes" id="UP000075901"/>
    </source>
</evidence>
<dbReference type="EnsemblMetazoa" id="AMAM023054-RA">
    <property type="protein sequence ID" value="AMAM023054-PA"/>
    <property type="gene ID" value="AMAM023054"/>
</dbReference>